<dbReference type="InterPro" id="IPR002545">
    <property type="entry name" value="CheW-lke_dom"/>
</dbReference>
<keyword evidence="3" id="KW-1185">Reference proteome</keyword>
<dbReference type="InterPro" id="IPR036061">
    <property type="entry name" value="CheW-like_dom_sf"/>
</dbReference>
<dbReference type="STRING" id="574087.Acear_0960"/>
<dbReference type="AlphaFoldDB" id="D9QPP9"/>
<dbReference type="KEGG" id="aar:Acear_0960"/>
<proteinExistence type="predicted"/>
<dbReference type="EMBL" id="CP002105">
    <property type="protein sequence ID" value="ADL12490.1"/>
    <property type="molecule type" value="Genomic_DNA"/>
</dbReference>
<dbReference type="GO" id="GO:0005829">
    <property type="term" value="C:cytosol"/>
    <property type="evidence" value="ECO:0007669"/>
    <property type="project" value="TreeGrafter"/>
</dbReference>
<dbReference type="SUPFAM" id="SSF50341">
    <property type="entry name" value="CheW-like"/>
    <property type="match status" value="1"/>
</dbReference>
<dbReference type="Proteomes" id="UP000001661">
    <property type="component" value="Chromosome"/>
</dbReference>
<dbReference type="OrthoDB" id="9794382at2"/>
<feature type="domain" description="CheW-like" evidence="1">
    <location>
        <begin position="5"/>
        <end position="144"/>
    </location>
</feature>
<dbReference type="Gene3D" id="2.40.50.180">
    <property type="entry name" value="CheA-289, Domain 4"/>
    <property type="match status" value="1"/>
</dbReference>
<dbReference type="Pfam" id="PF01584">
    <property type="entry name" value="CheW"/>
    <property type="match status" value="1"/>
</dbReference>
<dbReference type="RefSeq" id="WP_013277936.1">
    <property type="nucleotide sequence ID" value="NC_014378.1"/>
</dbReference>
<accession>D9QPP9</accession>
<evidence type="ECO:0000313" key="2">
    <source>
        <dbReference type="EMBL" id="ADL12490.1"/>
    </source>
</evidence>
<dbReference type="PROSITE" id="PS50851">
    <property type="entry name" value="CHEW"/>
    <property type="match status" value="1"/>
</dbReference>
<sequence>MSEETQQLIVFNLSGEEFGVKITKVQEIIRMKEITELPNSSEFMAGIINLRGDIISVIDLRNKFGVTQEETKKTRIIIVEMDDQDVGLIVDSVSEVLRINSENIEDAPDRIAGIKQDYLKGIGKIDERIIILLDLDKLLTAEEKIELENIDENVEA</sequence>
<name>D9QPP9_ACEAZ</name>
<reference evidence="2 3" key="1">
    <citation type="journal article" date="2010" name="Stand. Genomic Sci.">
        <title>Complete genome sequence of Acetohalobium arabaticum type strain (Z-7288).</title>
        <authorList>
            <person name="Sikorski J."/>
            <person name="Lapidus A."/>
            <person name="Chertkov O."/>
            <person name="Lucas S."/>
            <person name="Copeland A."/>
            <person name="Glavina Del Rio T."/>
            <person name="Nolan M."/>
            <person name="Tice H."/>
            <person name="Cheng J.F."/>
            <person name="Han C."/>
            <person name="Brambilla E."/>
            <person name="Pitluck S."/>
            <person name="Liolios K."/>
            <person name="Ivanova N."/>
            <person name="Mavromatis K."/>
            <person name="Mikhailova N."/>
            <person name="Pati A."/>
            <person name="Bruce D."/>
            <person name="Detter C."/>
            <person name="Tapia R."/>
            <person name="Goodwin L."/>
            <person name="Chen A."/>
            <person name="Palaniappan K."/>
            <person name="Land M."/>
            <person name="Hauser L."/>
            <person name="Chang Y.J."/>
            <person name="Jeffries C.D."/>
            <person name="Rohde M."/>
            <person name="Goker M."/>
            <person name="Spring S."/>
            <person name="Woyke T."/>
            <person name="Bristow J."/>
            <person name="Eisen J.A."/>
            <person name="Markowitz V."/>
            <person name="Hugenholtz P."/>
            <person name="Kyrpides N.C."/>
            <person name="Klenk H.P."/>
        </authorList>
    </citation>
    <scope>NUCLEOTIDE SEQUENCE [LARGE SCALE GENOMIC DNA]</scope>
    <source>
        <strain evidence="3">ATCC 49924 / DSM 5501 / Z-7288</strain>
    </source>
</reference>
<evidence type="ECO:0000259" key="1">
    <source>
        <dbReference type="PROSITE" id="PS50851"/>
    </source>
</evidence>
<dbReference type="eggNOG" id="COG0835">
    <property type="taxonomic scope" value="Bacteria"/>
</dbReference>
<dbReference type="InterPro" id="IPR039315">
    <property type="entry name" value="CheW"/>
</dbReference>
<dbReference type="SMART" id="SM00260">
    <property type="entry name" value="CheW"/>
    <property type="match status" value="1"/>
</dbReference>
<organism evidence="2 3">
    <name type="scientific">Acetohalobium arabaticum (strain ATCC 49924 / DSM 5501 / Z-7288)</name>
    <dbReference type="NCBI Taxonomy" id="574087"/>
    <lineage>
        <taxon>Bacteria</taxon>
        <taxon>Bacillati</taxon>
        <taxon>Bacillota</taxon>
        <taxon>Clostridia</taxon>
        <taxon>Halanaerobiales</taxon>
        <taxon>Halobacteroidaceae</taxon>
        <taxon>Acetohalobium</taxon>
    </lineage>
</organism>
<gene>
    <name evidence="2" type="ordered locus">Acear_0960</name>
</gene>
<dbReference type="Gene3D" id="2.30.30.40">
    <property type="entry name" value="SH3 Domains"/>
    <property type="match status" value="1"/>
</dbReference>
<dbReference type="PANTHER" id="PTHR22617">
    <property type="entry name" value="CHEMOTAXIS SENSOR HISTIDINE KINASE-RELATED"/>
    <property type="match status" value="1"/>
</dbReference>
<evidence type="ECO:0000313" key="3">
    <source>
        <dbReference type="Proteomes" id="UP000001661"/>
    </source>
</evidence>
<dbReference type="GO" id="GO:0006935">
    <property type="term" value="P:chemotaxis"/>
    <property type="evidence" value="ECO:0007669"/>
    <property type="project" value="InterPro"/>
</dbReference>
<protein>
    <submittedName>
        <fullName evidence="2">CheW protein</fullName>
    </submittedName>
</protein>
<dbReference type="PANTHER" id="PTHR22617:SF23">
    <property type="entry name" value="CHEMOTAXIS PROTEIN CHEW"/>
    <property type="match status" value="1"/>
</dbReference>
<dbReference type="HOGENOM" id="CLU_048995_3_1_9"/>
<dbReference type="GO" id="GO:0007165">
    <property type="term" value="P:signal transduction"/>
    <property type="evidence" value="ECO:0007669"/>
    <property type="project" value="InterPro"/>
</dbReference>